<dbReference type="PANTHER" id="PTHR12498:SF0">
    <property type="entry name" value="PROTEIN N-TERMINAL ASPARAGINE AMIDOHYDROLASE"/>
    <property type="match status" value="1"/>
</dbReference>
<proteinExistence type="predicted"/>
<organism evidence="1 2">
    <name type="scientific">Cnephaeus nilssonii</name>
    <name type="common">Northern bat</name>
    <name type="synonym">Eptesicus nilssonii</name>
    <dbReference type="NCBI Taxonomy" id="3371016"/>
    <lineage>
        <taxon>Eukaryota</taxon>
        <taxon>Metazoa</taxon>
        <taxon>Chordata</taxon>
        <taxon>Craniata</taxon>
        <taxon>Vertebrata</taxon>
        <taxon>Euteleostomi</taxon>
        <taxon>Mammalia</taxon>
        <taxon>Eutheria</taxon>
        <taxon>Laurasiatheria</taxon>
        <taxon>Chiroptera</taxon>
        <taxon>Yangochiroptera</taxon>
        <taxon>Vespertilionidae</taxon>
        <taxon>Cnephaeus</taxon>
    </lineage>
</organism>
<dbReference type="EMBL" id="JAULJE010000002">
    <property type="protein sequence ID" value="KAK1345895.1"/>
    <property type="molecule type" value="Genomic_DNA"/>
</dbReference>
<dbReference type="Proteomes" id="UP001177744">
    <property type="component" value="Unassembled WGS sequence"/>
</dbReference>
<sequence>MNSIKSLSDHAQCASLEVHRVGGFSDTKTYHQLLSEFDRLEDDIHSVTLCVTELNDREEHENHLPITCGIAVNVRTAEIYRASFQDRGPEEELRACCPSSNGSTDG</sequence>
<dbReference type="GO" id="GO:0005634">
    <property type="term" value="C:nucleus"/>
    <property type="evidence" value="ECO:0007669"/>
    <property type="project" value="TreeGrafter"/>
</dbReference>
<dbReference type="GO" id="GO:0006511">
    <property type="term" value="P:ubiquitin-dependent protein catabolic process"/>
    <property type="evidence" value="ECO:0007669"/>
    <property type="project" value="TreeGrafter"/>
</dbReference>
<dbReference type="AlphaFoldDB" id="A0AA40IAC2"/>
<dbReference type="InterPro" id="IPR026750">
    <property type="entry name" value="NTAN1"/>
</dbReference>
<dbReference type="Pfam" id="PF14736">
    <property type="entry name" value="N_Asn_amidohyd"/>
    <property type="match status" value="1"/>
</dbReference>
<protein>
    <submittedName>
        <fullName evidence="1">Uncharacterized protein</fullName>
    </submittedName>
</protein>
<dbReference type="GO" id="GO:0008418">
    <property type="term" value="F:protein-N-terminal asparagine amidohydrolase activity"/>
    <property type="evidence" value="ECO:0007669"/>
    <property type="project" value="InterPro"/>
</dbReference>
<keyword evidence="2" id="KW-1185">Reference proteome</keyword>
<comment type="caution">
    <text evidence="1">The sequence shown here is derived from an EMBL/GenBank/DDBJ whole genome shotgun (WGS) entry which is preliminary data.</text>
</comment>
<accession>A0AA40IAC2</accession>
<dbReference type="PANTHER" id="PTHR12498">
    <property type="entry name" value="N-TERMINAL ASPARAGINE AMIDOHYDROLASE"/>
    <property type="match status" value="1"/>
</dbReference>
<name>A0AA40IAC2_CNENI</name>
<evidence type="ECO:0000313" key="2">
    <source>
        <dbReference type="Proteomes" id="UP001177744"/>
    </source>
</evidence>
<evidence type="ECO:0000313" key="1">
    <source>
        <dbReference type="EMBL" id="KAK1345895.1"/>
    </source>
</evidence>
<gene>
    <name evidence="1" type="ORF">QTO34_008360</name>
</gene>
<reference evidence="1" key="1">
    <citation type="submission" date="2023-06" db="EMBL/GenBank/DDBJ databases">
        <title>Reference genome for the Northern bat (Eptesicus nilssonii), a most northern bat species.</title>
        <authorList>
            <person name="Laine V.N."/>
            <person name="Pulliainen A.T."/>
            <person name="Lilley T.M."/>
        </authorList>
    </citation>
    <scope>NUCLEOTIDE SEQUENCE</scope>
    <source>
        <strain evidence="1">BLF_Eptnil</strain>
        <tissue evidence="1">Kidney</tissue>
    </source>
</reference>